<accession>D7FZL3</accession>
<evidence type="ECO:0000313" key="3">
    <source>
        <dbReference type="Proteomes" id="UP000002630"/>
    </source>
</evidence>
<feature type="region of interest" description="Disordered" evidence="1">
    <location>
        <begin position="71"/>
        <end position="120"/>
    </location>
</feature>
<feature type="compositionally biased region" description="Basic residues" evidence="1">
    <location>
        <begin position="88"/>
        <end position="98"/>
    </location>
</feature>
<evidence type="ECO:0000313" key="2">
    <source>
        <dbReference type="EMBL" id="CBJ32820.1"/>
    </source>
</evidence>
<gene>
    <name evidence="2" type="ORF">Esi_0377_0012</name>
</gene>
<keyword evidence="3" id="KW-1185">Reference proteome</keyword>
<dbReference type="Proteomes" id="UP000002630">
    <property type="component" value="Unassembled WGS sequence"/>
</dbReference>
<reference evidence="2 3" key="1">
    <citation type="journal article" date="2010" name="Nature">
        <title>The Ectocarpus genome and the independent evolution of multicellularity in brown algae.</title>
        <authorList>
            <person name="Cock J.M."/>
            <person name="Sterck L."/>
            <person name="Rouze P."/>
            <person name="Scornet D."/>
            <person name="Allen A.E."/>
            <person name="Amoutzias G."/>
            <person name="Anthouard V."/>
            <person name="Artiguenave F."/>
            <person name="Aury J.M."/>
            <person name="Badger J.H."/>
            <person name="Beszteri B."/>
            <person name="Billiau K."/>
            <person name="Bonnet E."/>
            <person name="Bothwell J.H."/>
            <person name="Bowler C."/>
            <person name="Boyen C."/>
            <person name="Brownlee C."/>
            <person name="Carrano C.J."/>
            <person name="Charrier B."/>
            <person name="Cho G.Y."/>
            <person name="Coelho S.M."/>
            <person name="Collen J."/>
            <person name="Corre E."/>
            <person name="Da Silva C."/>
            <person name="Delage L."/>
            <person name="Delaroque N."/>
            <person name="Dittami S.M."/>
            <person name="Doulbeau S."/>
            <person name="Elias M."/>
            <person name="Farnham G."/>
            <person name="Gachon C.M."/>
            <person name="Gschloessl B."/>
            <person name="Heesch S."/>
            <person name="Jabbari K."/>
            <person name="Jubin C."/>
            <person name="Kawai H."/>
            <person name="Kimura K."/>
            <person name="Kloareg B."/>
            <person name="Kupper F.C."/>
            <person name="Lang D."/>
            <person name="Le Bail A."/>
            <person name="Leblanc C."/>
            <person name="Lerouge P."/>
            <person name="Lohr M."/>
            <person name="Lopez P.J."/>
            <person name="Martens C."/>
            <person name="Maumus F."/>
            <person name="Michel G."/>
            <person name="Miranda-Saavedra D."/>
            <person name="Morales J."/>
            <person name="Moreau H."/>
            <person name="Motomura T."/>
            <person name="Nagasato C."/>
            <person name="Napoli C.A."/>
            <person name="Nelson D.R."/>
            <person name="Nyvall-Collen P."/>
            <person name="Peters A.F."/>
            <person name="Pommier C."/>
            <person name="Potin P."/>
            <person name="Poulain J."/>
            <person name="Quesneville H."/>
            <person name="Read B."/>
            <person name="Rensing S.A."/>
            <person name="Ritter A."/>
            <person name="Rousvoal S."/>
            <person name="Samanta M."/>
            <person name="Samson G."/>
            <person name="Schroeder D.C."/>
            <person name="Segurens B."/>
            <person name="Strittmatter M."/>
            <person name="Tonon T."/>
            <person name="Tregear J.W."/>
            <person name="Valentin K."/>
            <person name="von Dassow P."/>
            <person name="Yamagishi T."/>
            <person name="Van de Peer Y."/>
            <person name="Wincker P."/>
        </authorList>
    </citation>
    <scope>NUCLEOTIDE SEQUENCE [LARGE SCALE GENOMIC DNA]</scope>
    <source>
        <strain evidence="3">Ec32 / CCAP1310/4</strain>
    </source>
</reference>
<dbReference type="AlphaFoldDB" id="D7FZL3"/>
<feature type="compositionally biased region" description="Basic and acidic residues" evidence="1">
    <location>
        <begin position="109"/>
        <end position="120"/>
    </location>
</feature>
<dbReference type="EMBL" id="FN649760">
    <property type="protein sequence ID" value="CBJ32820.1"/>
    <property type="molecule type" value="Genomic_DNA"/>
</dbReference>
<proteinExistence type="predicted"/>
<protein>
    <submittedName>
        <fullName evidence="2">Uncharacterized protein</fullName>
    </submittedName>
</protein>
<evidence type="ECO:0000256" key="1">
    <source>
        <dbReference type="SAM" id="MobiDB-lite"/>
    </source>
</evidence>
<sequence length="120" mass="13137">MREWNEAHLALKRTRKQGRAKVSLIQSKVKSKDGTITYPLVPGCSFPTANRWHLKLDAVNVCHDTTCCDESTPWDEATEKHPAPNTPKPKRVRKKSSNAKRVAGAGGKRGGEGKVEGCSG</sequence>
<organism evidence="2 3">
    <name type="scientific">Ectocarpus siliculosus</name>
    <name type="common">Brown alga</name>
    <name type="synonym">Conferva siliculosa</name>
    <dbReference type="NCBI Taxonomy" id="2880"/>
    <lineage>
        <taxon>Eukaryota</taxon>
        <taxon>Sar</taxon>
        <taxon>Stramenopiles</taxon>
        <taxon>Ochrophyta</taxon>
        <taxon>PX clade</taxon>
        <taxon>Phaeophyceae</taxon>
        <taxon>Ectocarpales</taxon>
        <taxon>Ectocarpaceae</taxon>
        <taxon>Ectocarpus</taxon>
    </lineage>
</organism>
<name>D7FZL3_ECTSI</name>
<dbReference type="InParanoid" id="D7FZL3"/>